<dbReference type="EMBL" id="JEOB01000001">
    <property type="protein sequence ID" value="EXM40370.1"/>
    <property type="molecule type" value="Genomic_DNA"/>
</dbReference>
<dbReference type="OrthoDB" id="9780488at2"/>
<protein>
    <submittedName>
        <fullName evidence="2">Radical SAM protein</fullName>
    </submittedName>
</protein>
<proteinExistence type="predicted"/>
<dbReference type="NCBIfam" id="TIGR03936">
    <property type="entry name" value="sam_1_link_chp"/>
    <property type="match status" value="1"/>
</dbReference>
<organism evidence="2 3">
    <name type="scientific">Ruminococcus albus SY3</name>
    <dbReference type="NCBI Taxonomy" id="1341156"/>
    <lineage>
        <taxon>Bacteria</taxon>
        <taxon>Bacillati</taxon>
        <taxon>Bacillota</taxon>
        <taxon>Clostridia</taxon>
        <taxon>Eubacteriales</taxon>
        <taxon>Oscillospiraceae</taxon>
        <taxon>Ruminococcus</taxon>
    </lineage>
</organism>
<evidence type="ECO:0000259" key="1">
    <source>
        <dbReference type="Pfam" id="PF10105"/>
    </source>
</evidence>
<dbReference type="InterPro" id="IPR018768">
    <property type="entry name" value="DUF2344"/>
</dbReference>
<keyword evidence="3" id="KW-1185">Reference proteome</keyword>
<dbReference type="Pfam" id="PF10105">
    <property type="entry name" value="DUF2344"/>
    <property type="match status" value="1"/>
</dbReference>
<name>A0A011WTL9_RUMAL</name>
<dbReference type="Proteomes" id="UP000021369">
    <property type="component" value="Unassembled WGS sequence"/>
</dbReference>
<dbReference type="RefSeq" id="WP_037284016.1">
    <property type="nucleotide sequence ID" value="NZ_JEOB01000001.1"/>
</dbReference>
<evidence type="ECO:0000313" key="3">
    <source>
        <dbReference type="Proteomes" id="UP000021369"/>
    </source>
</evidence>
<dbReference type="AlphaFoldDB" id="A0A011WTL9"/>
<gene>
    <name evidence="2" type="ORF">RASY3_00230</name>
</gene>
<comment type="caution">
    <text evidence="2">The sequence shown here is derived from an EMBL/GenBank/DDBJ whole genome shotgun (WGS) entry which is preliminary data.</text>
</comment>
<accession>A0A011WTL9</accession>
<dbReference type="PATRIC" id="fig|1341156.4.peg.582"/>
<feature type="domain" description="DUF2344" evidence="1">
    <location>
        <begin position="21"/>
        <end position="190"/>
    </location>
</feature>
<evidence type="ECO:0000313" key="2">
    <source>
        <dbReference type="EMBL" id="EXM40370.1"/>
    </source>
</evidence>
<sequence>MAEKRLQPKNVDLRPDRYDKRVVYEKCGRAKYISHLDLMRAMQRAIKRAKLPIWYTQGFNPHIYIMFSLTLSLGFESRVEVMDFALLEDLPDEEVLKALDAQMPEGMRIVSCSAPVHSHTEITHAEYIIRISADKTPAEMAEMFKDFMGREVIEIQKRTKKGTYKPVDIRPSLELISMEAGEKYLELTMKLPAGGSFNLNANVAAEAFLDMYGMTADEICVERTKILIENGEDFC</sequence>
<reference evidence="2 3" key="1">
    <citation type="submission" date="2013-06" db="EMBL/GenBank/DDBJ databases">
        <title>Rumen cellulosomics: divergent fiber-degrading strategies revealed by comparative genome-wide analysis of six Ruminococcal strains.</title>
        <authorList>
            <person name="Dassa B."/>
            <person name="Borovok I."/>
            <person name="Lamed R."/>
            <person name="Flint H."/>
            <person name="Yeoman C.J."/>
            <person name="White B."/>
            <person name="Bayer E.A."/>
        </authorList>
    </citation>
    <scope>NUCLEOTIDE SEQUENCE [LARGE SCALE GENOMIC DNA]</scope>
    <source>
        <strain evidence="2 3">SY3</strain>
    </source>
</reference>